<dbReference type="FunFam" id="3.40.50.620:FF:000045">
    <property type="entry name" value="Glutamate--tRNA ligase, mitochondrial"/>
    <property type="match status" value="1"/>
</dbReference>
<comment type="subcellular location">
    <subcellularLocation>
        <location evidence="8">Cytoplasm</location>
    </subcellularLocation>
</comment>
<keyword evidence="3 8" id="KW-0436">Ligase</keyword>
<dbReference type="SUPFAM" id="SSF52374">
    <property type="entry name" value="Nucleotidylyl transferase"/>
    <property type="match status" value="1"/>
</dbReference>
<dbReference type="PANTHER" id="PTHR43311">
    <property type="entry name" value="GLUTAMATE--TRNA LIGASE"/>
    <property type="match status" value="1"/>
</dbReference>
<dbReference type="Pfam" id="PF19269">
    <property type="entry name" value="Anticodon_2"/>
    <property type="match status" value="1"/>
</dbReference>
<dbReference type="PROSITE" id="PS00178">
    <property type="entry name" value="AA_TRNA_LIGASE_I"/>
    <property type="match status" value="1"/>
</dbReference>
<dbReference type="GO" id="GO:0005829">
    <property type="term" value="C:cytosol"/>
    <property type="evidence" value="ECO:0007669"/>
    <property type="project" value="TreeGrafter"/>
</dbReference>
<dbReference type="InterPro" id="IPR001412">
    <property type="entry name" value="aa-tRNA-synth_I_CS"/>
</dbReference>
<comment type="subunit">
    <text evidence="8">Monomer.</text>
</comment>
<keyword evidence="2 8" id="KW-0963">Cytoplasm</keyword>
<feature type="short sequence motif" description="'KMSKS' region" evidence="8">
    <location>
        <begin position="253"/>
        <end position="257"/>
    </location>
</feature>
<evidence type="ECO:0000256" key="5">
    <source>
        <dbReference type="ARBA" id="ARBA00022840"/>
    </source>
</evidence>
<dbReference type="PANTHER" id="PTHR43311:SF2">
    <property type="entry name" value="GLUTAMATE--TRNA LIGASE, MITOCHONDRIAL-RELATED"/>
    <property type="match status" value="1"/>
</dbReference>
<dbReference type="RefSeq" id="WP_120705491.1">
    <property type="nucleotide sequence ID" value="NZ_CP032694.1"/>
</dbReference>
<dbReference type="InterPro" id="IPR033910">
    <property type="entry name" value="GluRS_core"/>
</dbReference>
<comment type="similarity">
    <text evidence="1 8">Belongs to the class-I aminoacyl-tRNA synthetase family. Glutamate--tRNA ligase type 1 subfamily.</text>
</comment>
<evidence type="ECO:0000256" key="6">
    <source>
        <dbReference type="ARBA" id="ARBA00022917"/>
    </source>
</evidence>
<evidence type="ECO:0000256" key="3">
    <source>
        <dbReference type="ARBA" id="ARBA00022598"/>
    </source>
</evidence>
<reference evidence="11 12" key="1">
    <citation type="submission" date="2018-10" db="EMBL/GenBank/DDBJ databases">
        <title>Rhizobium etli, R. leguminosarum and a new Rhizobium genospecies from Phaseolus dumosus.</title>
        <authorList>
            <person name="Ramirez-Puebla S.T."/>
            <person name="Rogel-Hernandez M.A."/>
            <person name="Guerrero G."/>
            <person name="Ormeno-Orrillo E."/>
            <person name="Martinez-Romero J.C."/>
            <person name="Negrete-Yankelevich S."/>
            <person name="Martinez-Romero E."/>
        </authorList>
    </citation>
    <scope>NUCLEOTIDE SEQUENCE [LARGE SCALE GENOMIC DNA]</scope>
    <source>
        <strain evidence="11 12">CCGE525</strain>
    </source>
</reference>
<dbReference type="OrthoDB" id="9807503at2"/>
<keyword evidence="12" id="KW-1185">Reference proteome</keyword>
<dbReference type="EC" id="6.1.1.17" evidence="8"/>
<dbReference type="KEGG" id="rjg:CCGE525_18130"/>
<feature type="domain" description="Glutamyl/glutaminyl-tRNA synthetase class Ib catalytic" evidence="9">
    <location>
        <begin position="6"/>
        <end position="322"/>
    </location>
</feature>
<dbReference type="Gene3D" id="3.40.50.620">
    <property type="entry name" value="HUPs"/>
    <property type="match status" value="1"/>
</dbReference>
<gene>
    <name evidence="8" type="primary">gltX</name>
    <name evidence="11" type="ORF">CCGE525_18130</name>
</gene>
<dbReference type="SUPFAM" id="SSF48163">
    <property type="entry name" value="An anticodon-binding domain of class I aminoacyl-tRNA synthetases"/>
    <property type="match status" value="1"/>
</dbReference>
<evidence type="ECO:0000256" key="7">
    <source>
        <dbReference type="ARBA" id="ARBA00023146"/>
    </source>
</evidence>
<dbReference type="HAMAP" id="MF_00022">
    <property type="entry name" value="Glu_tRNA_synth_type1"/>
    <property type="match status" value="1"/>
</dbReference>
<dbReference type="InterPro" id="IPR020058">
    <property type="entry name" value="Glu/Gln-tRNA-synth_Ib_cat-dom"/>
</dbReference>
<dbReference type="InterPro" id="IPR045462">
    <property type="entry name" value="aa-tRNA-synth_I_cd-bd"/>
</dbReference>
<comment type="function">
    <text evidence="8">Catalyzes the attachment of glutamate to tRNA(Glu) in a two-step reaction: glutamate is first activated by ATP to form Glu-AMP and then transferred to the acceptor end of tRNA(Glu).</text>
</comment>
<sequence length="485" mass="54546">MTTSGVRVRIAPSPTGEPHVGTAYIALFNYLFAKKHGGEFILRIEDTDATRSTPEFETKVLDALKWCGLKWSEGPDVGGPYGPYRQSDRKDIYKPYVEKIVEAGHGFRCFCTPERLEQMRAAQRAAGLPPKYDGHCLNLTAEEVSTRVAAGEPHVVRMKIPTEGSCKFHDGVYGDVEIPWDAVDMQVLLKADGMPTYHMANVVDDHLMKITHVARGEEWLASVPKHILIYQYLGLEPPQFMHLSLMRNADKSKLSKRKNPTSISYYTALGYIPEALMNFLGLFFIQIAEGEELLSMDELAEKFDPENLSKAGAIFDIQKLDWLNGRWIREKLSEEEFQHRVLTWAMENNRLREGLKLSQSRISKLGELPDLTGFLFKSDLNLDPSAFAKIKSTPEELLEILNTVQPDLEKILEWDVETIEAELRAIADRMGKKLKVIVAPLFVAVSGSSRSLPLFDSMAILGRSVVRQRLKLAAQTVATLVGPKN</sequence>
<dbReference type="NCBIfam" id="TIGR00464">
    <property type="entry name" value="gltX_bact"/>
    <property type="match status" value="1"/>
</dbReference>
<comment type="caution">
    <text evidence="8">Lacks conserved residue(s) required for the propagation of feature annotation.</text>
</comment>
<evidence type="ECO:0000259" key="10">
    <source>
        <dbReference type="Pfam" id="PF19269"/>
    </source>
</evidence>
<accession>A0A387FZ98</accession>
<evidence type="ECO:0000256" key="4">
    <source>
        <dbReference type="ARBA" id="ARBA00022741"/>
    </source>
</evidence>
<dbReference type="InterPro" id="IPR020751">
    <property type="entry name" value="aa-tRNA-synth_I_codon-bd_sub2"/>
</dbReference>
<dbReference type="EMBL" id="CP032694">
    <property type="protein sequence ID" value="AYG60516.1"/>
    <property type="molecule type" value="Genomic_DNA"/>
</dbReference>
<keyword evidence="6 8" id="KW-0648">Protein biosynthesis</keyword>
<keyword evidence="5 8" id="KW-0067">ATP-binding</keyword>
<evidence type="ECO:0000256" key="2">
    <source>
        <dbReference type="ARBA" id="ARBA00022490"/>
    </source>
</evidence>
<dbReference type="Pfam" id="PF00749">
    <property type="entry name" value="tRNA-synt_1c"/>
    <property type="match status" value="1"/>
</dbReference>
<feature type="short sequence motif" description="'HIGH' region" evidence="8">
    <location>
        <begin position="12"/>
        <end position="22"/>
    </location>
</feature>
<evidence type="ECO:0000256" key="8">
    <source>
        <dbReference type="HAMAP-Rule" id="MF_00022"/>
    </source>
</evidence>
<protein>
    <recommendedName>
        <fullName evidence="8">Glutamate--tRNA ligase</fullName>
        <ecNumber evidence="8">6.1.1.17</ecNumber>
    </recommendedName>
    <alternativeName>
        <fullName evidence="8">Glutamyl-tRNA synthetase</fullName>
        <shortName evidence="8">GluRS</shortName>
    </alternativeName>
</protein>
<dbReference type="CDD" id="cd00808">
    <property type="entry name" value="GluRS_core"/>
    <property type="match status" value="1"/>
</dbReference>
<dbReference type="PRINTS" id="PR00987">
    <property type="entry name" value="TRNASYNTHGLU"/>
</dbReference>
<keyword evidence="7 8" id="KW-0030">Aminoacyl-tRNA synthetase</keyword>
<dbReference type="Gene3D" id="1.10.10.350">
    <property type="match status" value="1"/>
</dbReference>
<dbReference type="Proteomes" id="UP000282195">
    <property type="component" value="Chromosome"/>
</dbReference>
<dbReference type="GO" id="GO:0004818">
    <property type="term" value="F:glutamate-tRNA ligase activity"/>
    <property type="evidence" value="ECO:0007669"/>
    <property type="project" value="UniProtKB-UniRule"/>
</dbReference>
<organism evidence="11 12">
    <name type="scientific">Rhizobium jaguaris</name>
    <dbReference type="NCBI Taxonomy" id="1312183"/>
    <lineage>
        <taxon>Bacteria</taxon>
        <taxon>Pseudomonadati</taxon>
        <taxon>Pseudomonadota</taxon>
        <taxon>Alphaproteobacteria</taxon>
        <taxon>Hyphomicrobiales</taxon>
        <taxon>Rhizobiaceae</taxon>
        <taxon>Rhizobium/Agrobacterium group</taxon>
        <taxon>Rhizobium</taxon>
    </lineage>
</organism>
<evidence type="ECO:0000313" key="11">
    <source>
        <dbReference type="EMBL" id="AYG60516.1"/>
    </source>
</evidence>
<dbReference type="InterPro" id="IPR049940">
    <property type="entry name" value="GluQ/Sye"/>
</dbReference>
<evidence type="ECO:0000259" key="9">
    <source>
        <dbReference type="Pfam" id="PF00749"/>
    </source>
</evidence>
<dbReference type="InterPro" id="IPR000924">
    <property type="entry name" value="Glu/Gln-tRNA-synth"/>
</dbReference>
<evidence type="ECO:0000313" key="12">
    <source>
        <dbReference type="Proteomes" id="UP000282195"/>
    </source>
</evidence>
<dbReference type="GO" id="GO:0008270">
    <property type="term" value="F:zinc ion binding"/>
    <property type="evidence" value="ECO:0007669"/>
    <property type="project" value="InterPro"/>
</dbReference>
<comment type="catalytic activity">
    <reaction evidence="8">
        <text>tRNA(Glu) + L-glutamate + ATP = L-glutamyl-tRNA(Glu) + AMP + diphosphate</text>
        <dbReference type="Rhea" id="RHEA:23540"/>
        <dbReference type="Rhea" id="RHEA-COMP:9663"/>
        <dbReference type="Rhea" id="RHEA-COMP:9680"/>
        <dbReference type="ChEBI" id="CHEBI:29985"/>
        <dbReference type="ChEBI" id="CHEBI:30616"/>
        <dbReference type="ChEBI" id="CHEBI:33019"/>
        <dbReference type="ChEBI" id="CHEBI:78442"/>
        <dbReference type="ChEBI" id="CHEBI:78520"/>
        <dbReference type="ChEBI" id="CHEBI:456215"/>
        <dbReference type="EC" id="6.1.1.17"/>
    </reaction>
</comment>
<feature type="binding site" evidence="8">
    <location>
        <position position="256"/>
    </location>
    <ligand>
        <name>ATP</name>
        <dbReference type="ChEBI" id="CHEBI:30616"/>
    </ligand>
</feature>
<dbReference type="InterPro" id="IPR014729">
    <property type="entry name" value="Rossmann-like_a/b/a_fold"/>
</dbReference>
<keyword evidence="4 8" id="KW-0547">Nucleotide-binding</keyword>
<dbReference type="InterPro" id="IPR004527">
    <property type="entry name" value="Glu-tRNA-ligase_bac/mito"/>
</dbReference>
<proteinExistence type="inferred from homology"/>
<evidence type="ECO:0000256" key="1">
    <source>
        <dbReference type="ARBA" id="ARBA00007894"/>
    </source>
</evidence>
<dbReference type="AlphaFoldDB" id="A0A387FZ98"/>
<dbReference type="GO" id="GO:0006424">
    <property type="term" value="P:glutamyl-tRNA aminoacylation"/>
    <property type="evidence" value="ECO:0007669"/>
    <property type="project" value="UniProtKB-UniRule"/>
</dbReference>
<feature type="domain" description="Aminoacyl-tRNA synthetase class I anticodon-binding" evidence="10">
    <location>
        <begin position="339"/>
        <end position="473"/>
    </location>
</feature>
<name>A0A387FZ98_9HYPH</name>
<dbReference type="GO" id="GO:0005524">
    <property type="term" value="F:ATP binding"/>
    <property type="evidence" value="ECO:0007669"/>
    <property type="project" value="UniProtKB-UniRule"/>
</dbReference>
<dbReference type="InterPro" id="IPR008925">
    <property type="entry name" value="aa_tRNA-synth_I_cd-bd_sf"/>
</dbReference>
<dbReference type="GO" id="GO:0000049">
    <property type="term" value="F:tRNA binding"/>
    <property type="evidence" value="ECO:0007669"/>
    <property type="project" value="InterPro"/>
</dbReference>